<proteinExistence type="predicted"/>
<evidence type="ECO:0000313" key="8">
    <source>
        <dbReference type="EMBL" id="CAA7053865.1"/>
    </source>
</evidence>
<dbReference type="AlphaFoldDB" id="A0A6D2KH58"/>
<dbReference type="InterPro" id="IPR027417">
    <property type="entry name" value="P-loop_NTPase"/>
</dbReference>
<dbReference type="InterPro" id="IPR032675">
    <property type="entry name" value="LRR_dom_sf"/>
</dbReference>
<dbReference type="Proteomes" id="UP000467841">
    <property type="component" value="Unassembled WGS sequence"/>
</dbReference>
<dbReference type="Pfam" id="PF07725">
    <property type="entry name" value="LRR_3"/>
    <property type="match status" value="1"/>
</dbReference>
<dbReference type="GO" id="GO:0043531">
    <property type="term" value="F:ADP binding"/>
    <property type="evidence" value="ECO:0007669"/>
    <property type="project" value="InterPro"/>
</dbReference>
<dbReference type="Gene3D" id="3.80.10.10">
    <property type="entry name" value="Ribonuclease Inhibitor"/>
    <property type="match status" value="2"/>
</dbReference>
<keyword evidence="6" id="KW-1133">Transmembrane helix</keyword>
<dbReference type="PROSITE" id="PS50104">
    <property type="entry name" value="TIR"/>
    <property type="match status" value="1"/>
</dbReference>
<evidence type="ECO:0000256" key="6">
    <source>
        <dbReference type="SAM" id="Phobius"/>
    </source>
</evidence>
<evidence type="ECO:0000256" key="3">
    <source>
        <dbReference type="ARBA" id="ARBA00022801"/>
    </source>
</evidence>
<evidence type="ECO:0000313" key="9">
    <source>
        <dbReference type="Proteomes" id="UP000467841"/>
    </source>
</evidence>
<accession>A0A6D2KH58</accession>
<keyword evidence="3" id="KW-0378">Hydrolase</keyword>
<feature type="domain" description="TIR" evidence="7">
    <location>
        <begin position="11"/>
        <end position="175"/>
    </location>
</feature>
<dbReference type="Pfam" id="PF01582">
    <property type="entry name" value="TIR"/>
    <property type="match status" value="1"/>
</dbReference>
<dbReference type="PANTHER" id="PTHR11017">
    <property type="entry name" value="LEUCINE-RICH REPEAT-CONTAINING PROTEIN"/>
    <property type="match status" value="1"/>
</dbReference>
<dbReference type="InterPro" id="IPR000157">
    <property type="entry name" value="TIR_dom"/>
</dbReference>
<dbReference type="InterPro" id="IPR058192">
    <property type="entry name" value="WHD_ROQ1-like"/>
</dbReference>
<dbReference type="FunFam" id="3.40.50.10140:FF:000007">
    <property type="entry name" value="Disease resistance protein (TIR-NBS-LRR class)"/>
    <property type="match status" value="1"/>
</dbReference>
<dbReference type="InterPro" id="IPR042197">
    <property type="entry name" value="Apaf_helical"/>
</dbReference>
<dbReference type="GO" id="GO:0006952">
    <property type="term" value="P:defense response"/>
    <property type="evidence" value="ECO:0007669"/>
    <property type="project" value="UniProtKB-KW"/>
</dbReference>
<dbReference type="InterPro" id="IPR035897">
    <property type="entry name" value="Toll_tir_struct_dom_sf"/>
</dbReference>
<evidence type="ECO:0000256" key="1">
    <source>
        <dbReference type="ARBA" id="ARBA00022614"/>
    </source>
</evidence>
<organism evidence="8 9">
    <name type="scientific">Microthlaspi erraticum</name>
    <dbReference type="NCBI Taxonomy" id="1685480"/>
    <lineage>
        <taxon>Eukaryota</taxon>
        <taxon>Viridiplantae</taxon>
        <taxon>Streptophyta</taxon>
        <taxon>Embryophyta</taxon>
        <taxon>Tracheophyta</taxon>
        <taxon>Spermatophyta</taxon>
        <taxon>Magnoliopsida</taxon>
        <taxon>eudicotyledons</taxon>
        <taxon>Gunneridae</taxon>
        <taxon>Pentapetalae</taxon>
        <taxon>rosids</taxon>
        <taxon>malvids</taxon>
        <taxon>Brassicales</taxon>
        <taxon>Brassicaceae</taxon>
        <taxon>Coluteocarpeae</taxon>
        <taxon>Microthlaspi</taxon>
    </lineage>
</organism>
<dbReference type="SMART" id="SM00255">
    <property type="entry name" value="TIR"/>
    <property type="match status" value="1"/>
</dbReference>
<keyword evidence="1" id="KW-0433">Leucine-rich repeat</keyword>
<keyword evidence="2" id="KW-0677">Repeat</keyword>
<dbReference type="InterPro" id="IPR002182">
    <property type="entry name" value="NB-ARC"/>
</dbReference>
<evidence type="ECO:0000259" key="7">
    <source>
        <dbReference type="PROSITE" id="PS50104"/>
    </source>
</evidence>
<dbReference type="InterPro" id="IPR003593">
    <property type="entry name" value="AAA+_ATPase"/>
</dbReference>
<dbReference type="InterPro" id="IPR011713">
    <property type="entry name" value="Leu-rich_rpt_3"/>
</dbReference>
<dbReference type="PANTHER" id="PTHR11017:SF225">
    <property type="entry name" value="ADP-RIBOSYL CYCLASE_CYCLIC ADP-RIBOSE HYDROLASE-RELATED"/>
    <property type="match status" value="1"/>
</dbReference>
<keyword evidence="6" id="KW-0812">Transmembrane</keyword>
<dbReference type="FunFam" id="3.80.10.10:FF:000386">
    <property type="entry name" value="Disease resistance protein RPS4"/>
    <property type="match status" value="1"/>
</dbReference>
<keyword evidence="9" id="KW-1185">Reference proteome</keyword>
<keyword evidence="5" id="KW-0520">NAD</keyword>
<dbReference type="GO" id="GO:0007165">
    <property type="term" value="P:signal transduction"/>
    <property type="evidence" value="ECO:0007669"/>
    <property type="project" value="InterPro"/>
</dbReference>
<feature type="transmembrane region" description="Helical" evidence="6">
    <location>
        <begin position="1019"/>
        <end position="1042"/>
    </location>
</feature>
<evidence type="ECO:0000256" key="5">
    <source>
        <dbReference type="ARBA" id="ARBA00023027"/>
    </source>
</evidence>
<dbReference type="Gene3D" id="3.40.50.10140">
    <property type="entry name" value="Toll/interleukin-1 receptor homology (TIR) domain"/>
    <property type="match status" value="1"/>
</dbReference>
<gene>
    <name evidence="8" type="ORF">MERR_LOCUS41101</name>
</gene>
<evidence type="ECO:0000256" key="2">
    <source>
        <dbReference type="ARBA" id="ARBA00022737"/>
    </source>
</evidence>
<dbReference type="SUPFAM" id="SSF52058">
    <property type="entry name" value="L domain-like"/>
    <property type="match status" value="1"/>
</dbReference>
<sequence length="1045" mass="119556">MASSSSTPRTWTYRVFTSFHGPDVRKSFLTHFRKQFNYNGISMFNDQEIERGQTIAPALKQAIGGSRISIVVLTKNYASSSWCLDELVEIFKCKKDIGQIVMTVFYGVDPLHVQKQTGDFGKVFKKTCARKTKEERRKWSQALEDVGKIHGEHSINWDNEPEMIEKIARDVSNKLNVTISWDFEDMVGIEAHLENMQSVLRFCEDGAMIVGISGPAGIGKTTIARALQSRISSNFQLTCFMENLRGSCKNGLDEYDLKLRLQEKLLSNILNLNGMKIDHLRAIQERLRDQKVLIILDDVDDLQQLEALANETKWFGRGSRIIVTTEDKELLEQHGVNNIYQVGFPGEEEARQILCRHAFNQSSAPEGFDNLVERVRKLCSNLPMGLCVMGENLRNKKRDGWEYILHKLETSLDTKMKGVLSVGYDSLHKDDQFLFLLIAFFFNYQDEKHVMSMLRERNLDVKFGLKTLAYKSLIQITTKGKIVMHKLLQQVGREAVKRQDHGIHKILINADQICDVLENNSGSTSVRDIYFDLSTISKDVYISAGAFRKMGNLQSLSIYDTRRATDANVRVHVPEDMDFPPRLRLLRWEAYPGECLPRTFMPEYLVRLVLRHSKLENLWEGTQPLRNLKKMDLRWSLNLKKLPDLSNATSLQKLELTGCKSLVEIPCSVRNLHNLEKMGMDLCINLEVVPSLFNVVSLQIVSMLSCRKLRKIPDFFKNIKSLIIADTMLEELPESISHWSRLQSLSIYGSVNPYPLTTDEQCLEGSGADIEKLPDWIKDLHVLTWLRVGGCPKLASLPELPRSLITLQVDTCESLETLKSFPFDSRIKFLKILNCFKLGDEEAHGVITNHSLEAWLPGRTMPEEFNHRVEGNFLVIPSYFCKFRVCLVVCPKPNSARNLGFADLFCFIHINGCPADGKLVKELRVPYIREEHVFIFPYEVLDEDKEGWFELGQDNEMAFGFVTSSQDMEVTECGVQILTFHSGGRYESYDFSWREKVSEHHDESLSDGSNEFNEPRAKFFGGFTIFLSLVVLFLSLIIMMICPSV</sequence>
<dbReference type="Gene3D" id="3.40.50.300">
    <property type="entry name" value="P-loop containing nucleotide triphosphate hydrolases"/>
    <property type="match status" value="1"/>
</dbReference>
<dbReference type="Pfam" id="PF23282">
    <property type="entry name" value="WHD_ROQ1"/>
    <property type="match status" value="1"/>
</dbReference>
<evidence type="ECO:0000256" key="4">
    <source>
        <dbReference type="ARBA" id="ARBA00022821"/>
    </source>
</evidence>
<dbReference type="GO" id="GO:0016787">
    <property type="term" value="F:hydrolase activity"/>
    <property type="evidence" value="ECO:0007669"/>
    <property type="project" value="UniProtKB-KW"/>
</dbReference>
<dbReference type="Gene3D" id="1.10.8.430">
    <property type="entry name" value="Helical domain of apoptotic protease-activating factors"/>
    <property type="match status" value="1"/>
</dbReference>
<dbReference type="InterPro" id="IPR044974">
    <property type="entry name" value="Disease_R_plants"/>
</dbReference>
<dbReference type="EMBL" id="CACVBM020001551">
    <property type="protein sequence ID" value="CAA7053865.1"/>
    <property type="molecule type" value="Genomic_DNA"/>
</dbReference>
<comment type="caution">
    <text evidence="8">The sequence shown here is derived from an EMBL/GenBank/DDBJ whole genome shotgun (WGS) entry which is preliminary data.</text>
</comment>
<dbReference type="OrthoDB" id="1749092at2759"/>
<protein>
    <recommendedName>
        <fullName evidence="7">TIR domain-containing protein</fullName>
    </recommendedName>
</protein>
<dbReference type="SMART" id="SM00382">
    <property type="entry name" value="AAA"/>
    <property type="match status" value="1"/>
</dbReference>
<dbReference type="SUPFAM" id="SSF52540">
    <property type="entry name" value="P-loop containing nucleoside triphosphate hydrolases"/>
    <property type="match status" value="1"/>
</dbReference>
<dbReference type="SUPFAM" id="SSF52200">
    <property type="entry name" value="Toll/Interleukin receptor TIR domain"/>
    <property type="match status" value="1"/>
</dbReference>
<keyword evidence="4" id="KW-0611">Plant defense</keyword>
<dbReference type="FunFam" id="3.40.50.300:FF:001002">
    <property type="entry name" value="Disease resistance protein (TIR-NBS-LRR class)"/>
    <property type="match status" value="1"/>
</dbReference>
<dbReference type="Pfam" id="PF00931">
    <property type="entry name" value="NB-ARC"/>
    <property type="match status" value="1"/>
</dbReference>
<reference evidence="8" key="1">
    <citation type="submission" date="2020-01" db="EMBL/GenBank/DDBJ databases">
        <authorList>
            <person name="Mishra B."/>
        </authorList>
    </citation>
    <scope>NUCLEOTIDE SEQUENCE [LARGE SCALE GENOMIC DNA]</scope>
</reference>
<dbReference type="PRINTS" id="PR00364">
    <property type="entry name" value="DISEASERSIST"/>
</dbReference>
<name>A0A6D2KH58_9BRAS</name>
<keyword evidence="6" id="KW-0472">Membrane</keyword>